<dbReference type="EMBL" id="CAADFU010000057">
    <property type="protein sequence ID" value="VFK45606.1"/>
    <property type="molecule type" value="Genomic_DNA"/>
</dbReference>
<dbReference type="EMBL" id="CAADHB010000001">
    <property type="protein sequence ID" value="VFK77752.1"/>
    <property type="molecule type" value="Genomic_DNA"/>
</dbReference>
<evidence type="ECO:0000313" key="2">
    <source>
        <dbReference type="EMBL" id="VFK45606.1"/>
    </source>
</evidence>
<evidence type="ECO:0000313" key="1">
    <source>
        <dbReference type="EMBL" id="VFK37059.1"/>
    </source>
</evidence>
<accession>A0A451BHI9</accession>
<name>A0A451BHI9_9GAMM</name>
<proteinExistence type="predicted"/>
<gene>
    <name evidence="3" type="ORF">BECKSD772D_GA0070982_100181</name>
    <name evidence="2" type="ORF">BECKSD772E_GA0070983_10576</name>
    <name evidence="1" type="ORF">BECKSD772F_GA0070984_100937</name>
</gene>
<sequence>MFPGSYGLARIAEKFVLYFLTHTTPDIAWRSGVRIAYFQYPVNHHKIMSKFIWLRKFPLSSLFS</sequence>
<organism evidence="3">
    <name type="scientific">Candidatus Kentrum sp. SD</name>
    <dbReference type="NCBI Taxonomy" id="2126332"/>
    <lineage>
        <taxon>Bacteria</taxon>
        <taxon>Pseudomonadati</taxon>
        <taxon>Pseudomonadota</taxon>
        <taxon>Gammaproteobacteria</taxon>
        <taxon>Candidatus Kentrum</taxon>
    </lineage>
</organism>
<dbReference type="EMBL" id="CAADFR010000009">
    <property type="protein sequence ID" value="VFK37059.1"/>
    <property type="molecule type" value="Genomic_DNA"/>
</dbReference>
<dbReference type="AlphaFoldDB" id="A0A451BHI9"/>
<reference evidence="3" key="1">
    <citation type="submission" date="2019-02" db="EMBL/GenBank/DDBJ databases">
        <authorList>
            <person name="Gruber-Vodicka R. H."/>
            <person name="Seah K. B. B."/>
        </authorList>
    </citation>
    <scope>NUCLEOTIDE SEQUENCE</scope>
    <source>
        <strain evidence="3">BECK_S127</strain>
        <strain evidence="2">BECK_S1320</strain>
        <strain evidence="1">BECK_S1321</strain>
    </source>
</reference>
<evidence type="ECO:0000313" key="3">
    <source>
        <dbReference type="EMBL" id="VFK77752.1"/>
    </source>
</evidence>
<protein>
    <submittedName>
        <fullName evidence="3">Uncharacterized protein</fullName>
    </submittedName>
</protein>